<dbReference type="KEGG" id="psoj:PHYSODRAFT_508992"/>
<dbReference type="InterPro" id="IPR004875">
    <property type="entry name" value="DDE_SF_endonuclease_dom"/>
</dbReference>
<dbReference type="RefSeq" id="XP_009529558.1">
    <property type="nucleotide sequence ID" value="XM_009531263.1"/>
</dbReference>
<evidence type="ECO:0000259" key="1">
    <source>
        <dbReference type="Pfam" id="PF03184"/>
    </source>
</evidence>
<feature type="domain" description="DDE-1" evidence="1">
    <location>
        <begin position="7"/>
        <end position="138"/>
    </location>
</feature>
<protein>
    <recommendedName>
        <fullName evidence="1">DDE-1 domain-containing protein</fullName>
    </recommendedName>
</protein>
<dbReference type="GO" id="GO:0003676">
    <property type="term" value="F:nucleic acid binding"/>
    <property type="evidence" value="ECO:0007669"/>
    <property type="project" value="InterPro"/>
</dbReference>
<sequence>EELKTYPAGHVYAFQENGWMDRHVWVRYCKELLKFEVDAPSVLLLGNFDCHVSEEEQRVVADETGATVVPLPANSTAVCQPLDVGVMGPLKKSLRALWLKEQSDDEDKETTKEKRLALIKRTIAAWELMSADTIFAAFEKAIPKFPTMKI</sequence>
<dbReference type="Proteomes" id="UP000002640">
    <property type="component" value="Unassembled WGS sequence"/>
</dbReference>
<proteinExistence type="predicted"/>
<dbReference type="InParanoid" id="G4ZPI5"/>
<dbReference type="STRING" id="1094619.G4ZPI5"/>
<dbReference type="AlphaFoldDB" id="G4ZPI5"/>
<dbReference type="Pfam" id="PF03184">
    <property type="entry name" value="DDE_1"/>
    <property type="match status" value="1"/>
</dbReference>
<gene>
    <name evidence="2" type="ORF">PHYSODRAFT_508992</name>
</gene>
<dbReference type="EMBL" id="JH159155">
    <property type="protein sequence ID" value="EGZ15809.1"/>
    <property type="molecule type" value="Genomic_DNA"/>
</dbReference>
<keyword evidence="3" id="KW-1185">Reference proteome</keyword>
<evidence type="ECO:0000313" key="2">
    <source>
        <dbReference type="EMBL" id="EGZ15809.1"/>
    </source>
</evidence>
<dbReference type="OMA" id="AAWELMS"/>
<reference evidence="2 3" key="1">
    <citation type="journal article" date="2006" name="Science">
        <title>Phytophthora genome sequences uncover evolutionary origins and mechanisms of pathogenesis.</title>
        <authorList>
            <person name="Tyler B.M."/>
            <person name="Tripathy S."/>
            <person name="Zhang X."/>
            <person name="Dehal P."/>
            <person name="Jiang R.H."/>
            <person name="Aerts A."/>
            <person name="Arredondo F.D."/>
            <person name="Baxter L."/>
            <person name="Bensasson D."/>
            <person name="Beynon J.L."/>
            <person name="Chapman J."/>
            <person name="Damasceno C.M."/>
            <person name="Dorrance A.E."/>
            <person name="Dou D."/>
            <person name="Dickerman A.W."/>
            <person name="Dubchak I.L."/>
            <person name="Garbelotto M."/>
            <person name="Gijzen M."/>
            <person name="Gordon S.G."/>
            <person name="Govers F."/>
            <person name="Grunwald N.J."/>
            <person name="Huang W."/>
            <person name="Ivors K.L."/>
            <person name="Jones R.W."/>
            <person name="Kamoun S."/>
            <person name="Krampis K."/>
            <person name="Lamour K.H."/>
            <person name="Lee M.K."/>
            <person name="McDonald W.H."/>
            <person name="Medina M."/>
            <person name="Meijer H.J."/>
            <person name="Nordberg E.K."/>
            <person name="Maclean D.J."/>
            <person name="Ospina-Giraldo M.D."/>
            <person name="Morris P.F."/>
            <person name="Phuntumart V."/>
            <person name="Putnam N.H."/>
            <person name="Rash S."/>
            <person name="Rose J.K."/>
            <person name="Sakihama Y."/>
            <person name="Salamov A.A."/>
            <person name="Savidor A."/>
            <person name="Scheuring C.F."/>
            <person name="Smith B.M."/>
            <person name="Sobral B.W."/>
            <person name="Terry A."/>
            <person name="Torto-Alalibo T.A."/>
            <person name="Win J."/>
            <person name="Xu Z."/>
            <person name="Zhang H."/>
            <person name="Grigoriev I.V."/>
            <person name="Rokhsar D.S."/>
            <person name="Boore J.L."/>
        </authorList>
    </citation>
    <scope>NUCLEOTIDE SEQUENCE [LARGE SCALE GENOMIC DNA]</scope>
    <source>
        <strain evidence="2 3">P6497</strain>
    </source>
</reference>
<feature type="non-terminal residue" evidence="2">
    <location>
        <position position="1"/>
    </location>
</feature>
<organism evidence="2 3">
    <name type="scientific">Phytophthora sojae (strain P6497)</name>
    <name type="common">Soybean stem and root rot agent</name>
    <name type="synonym">Phytophthora megasperma f. sp. glycines</name>
    <dbReference type="NCBI Taxonomy" id="1094619"/>
    <lineage>
        <taxon>Eukaryota</taxon>
        <taxon>Sar</taxon>
        <taxon>Stramenopiles</taxon>
        <taxon>Oomycota</taxon>
        <taxon>Peronosporomycetes</taxon>
        <taxon>Peronosporales</taxon>
        <taxon>Peronosporaceae</taxon>
        <taxon>Phytophthora</taxon>
    </lineage>
</organism>
<name>G4ZPI5_PHYSP</name>
<accession>G4ZPI5</accession>
<evidence type="ECO:0000313" key="3">
    <source>
        <dbReference type="Proteomes" id="UP000002640"/>
    </source>
</evidence>
<dbReference type="GeneID" id="20658931"/>